<evidence type="ECO:0000313" key="1">
    <source>
        <dbReference type="EMBL" id="RFN44883.1"/>
    </source>
</evidence>
<accession>A0A395MC60</accession>
<comment type="caution">
    <text evidence="1">The sequence shown here is derived from an EMBL/GenBank/DDBJ whole genome shotgun (WGS) entry which is preliminary data.</text>
</comment>
<sequence>MSVLFVLIYMVKDAAFRRCVSKRRIETDEEFLDLFSQILVGLQVQNSEMPTLLENGITLEWTDVYAYVNPFGDRRGNIFNTVWTFDLDKELCDEALPAFERTESLPSPYWNLEMEISPRRRSFLGRLLTDFSHTWRHILRRPMNSTAFKKLTYATIWISTMQFNIYERQAFEMVNGRGGPYVWVLDLPSWDKPEEPLLKIGSTLVVITQHLWEGIAMASDHGRSSAEPTASTNIYAILTLRQITLCKMMNGTLVWTRPETLFIEGLPAPGAIDMLIWATTPTYKPEISRLHLLPLEIQDKILHYATSSSVSAGRLGCILSLGSTFPWTVDGKEVRLQERKRNRAAESPVESQIHFNGLMSGLSYRSESLPVRIRTINLPKSVQVEMGSMGKAT</sequence>
<dbReference type="Proteomes" id="UP000265631">
    <property type="component" value="Unassembled WGS sequence"/>
</dbReference>
<dbReference type="STRING" id="2594813.A0A395MC60"/>
<evidence type="ECO:0000313" key="2">
    <source>
        <dbReference type="Proteomes" id="UP000265631"/>
    </source>
</evidence>
<dbReference type="AlphaFoldDB" id="A0A395MC60"/>
<reference evidence="1 2" key="1">
    <citation type="journal article" date="2018" name="PLoS Pathog.">
        <title>Evolution of structural diversity of trichothecenes, a family of toxins produced by plant pathogenic and entomopathogenic fungi.</title>
        <authorList>
            <person name="Proctor R.H."/>
            <person name="McCormick S.P."/>
            <person name="Kim H.S."/>
            <person name="Cardoza R.E."/>
            <person name="Stanley A.M."/>
            <person name="Lindo L."/>
            <person name="Kelly A."/>
            <person name="Brown D.W."/>
            <person name="Lee T."/>
            <person name="Vaughan M.M."/>
            <person name="Alexander N.J."/>
            <person name="Busman M."/>
            <person name="Gutierrez S."/>
        </authorList>
    </citation>
    <scope>NUCLEOTIDE SEQUENCE [LARGE SCALE GENOMIC DNA]</scope>
    <source>
        <strain evidence="1 2">NRRL 13405</strain>
    </source>
</reference>
<name>A0A395MC60_9HYPO</name>
<gene>
    <name evidence="1" type="ORF">FIE12Z_10864</name>
</gene>
<proteinExistence type="predicted"/>
<dbReference type="EMBL" id="PXXK01000388">
    <property type="protein sequence ID" value="RFN44883.1"/>
    <property type="molecule type" value="Genomic_DNA"/>
</dbReference>
<keyword evidence="2" id="KW-1185">Reference proteome</keyword>
<dbReference type="OrthoDB" id="4934446at2759"/>
<organism evidence="1 2">
    <name type="scientific">Fusarium flagelliforme</name>
    <dbReference type="NCBI Taxonomy" id="2675880"/>
    <lineage>
        <taxon>Eukaryota</taxon>
        <taxon>Fungi</taxon>
        <taxon>Dikarya</taxon>
        <taxon>Ascomycota</taxon>
        <taxon>Pezizomycotina</taxon>
        <taxon>Sordariomycetes</taxon>
        <taxon>Hypocreomycetidae</taxon>
        <taxon>Hypocreales</taxon>
        <taxon>Nectriaceae</taxon>
        <taxon>Fusarium</taxon>
        <taxon>Fusarium incarnatum-equiseti species complex</taxon>
    </lineage>
</organism>
<protein>
    <submittedName>
        <fullName evidence="1">Uncharacterized protein</fullName>
    </submittedName>
</protein>